<dbReference type="AlphaFoldDB" id="A0A518C1H9"/>
<dbReference type="KEGG" id="bvo:Pan97_00420"/>
<gene>
    <name evidence="1" type="ORF">Pan97_00420</name>
</gene>
<dbReference type="EMBL" id="CP036289">
    <property type="protein sequence ID" value="QDU73075.1"/>
    <property type="molecule type" value="Genomic_DNA"/>
</dbReference>
<keyword evidence="2" id="KW-1185">Reference proteome</keyword>
<proteinExistence type="predicted"/>
<organism evidence="1 2">
    <name type="scientific">Bremerella volcania</name>
    <dbReference type="NCBI Taxonomy" id="2527984"/>
    <lineage>
        <taxon>Bacteria</taxon>
        <taxon>Pseudomonadati</taxon>
        <taxon>Planctomycetota</taxon>
        <taxon>Planctomycetia</taxon>
        <taxon>Pirellulales</taxon>
        <taxon>Pirellulaceae</taxon>
        <taxon>Bremerella</taxon>
    </lineage>
</organism>
<name>A0A518C1H9_9BACT</name>
<dbReference type="RefSeq" id="WP_144969605.1">
    <property type="nucleotide sequence ID" value="NZ_CP036289.1"/>
</dbReference>
<evidence type="ECO:0000313" key="2">
    <source>
        <dbReference type="Proteomes" id="UP000318626"/>
    </source>
</evidence>
<sequence>MGMEYFAKLDRPLEECDSAVLFDLLLKHFGMIPLSQTASELRLQLPEFADDTWEAIYVALKEREIYVCFYGWNSHEYPRFLEFISQWVAQAGFSCHFEEE</sequence>
<evidence type="ECO:0000313" key="1">
    <source>
        <dbReference type="EMBL" id="QDU73075.1"/>
    </source>
</evidence>
<accession>A0A518C1H9</accession>
<dbReference type="OrthoDB" id="9896418at2"/>
<protein>
    <submittedName>
        <fullName evidence="1">Uncharacterized protein</fullName>
    </submittedName>
</protein>
<dbReference type="Proteomes" id="UP000318626">
    <property type="component" value="Chromosome"/>
</dbReference>
<reference evidence="2" key="1">
    <citation type="submission" date="2019-02" db="EMBL/GenBank/DDBJ databases">
        <title>Deep-cultivation of Planctomycetes and their phenomic and genomic characterization uncovers novel biology.</title>
        <authorList>
            <person name="Wiegand S."/>
            <person name="Jogler M."/>
            <person name="Boedeker C."/>
            <person name="Pinto D."/>
            <person name="Vollmers J."/>
            <person name="Rivas-Marin E."/>
            <person name="Kohn T."/>
            <person name="Peeters S.H."/>
            <person name="Heuer A."/>
            <person name="Rast P."/>
            <person name="Oberbeckmann S."/>
            <person name="Bunk B."/>
            <person name="Jeske O."/>
            <person name="Meyerdierks A."/>
            <person name="Storesund J.E."/>
            <person name="Kallscheuer N."/>
            <person name="Luecker S."/>
            <person name="Lage O.M."/>
            <person name="Pohl T."/>
            <person name="Merkel B.J."/>
            <person name="Hornburger P."/>
            <person name="Mueller R.-W."/>
            <person name="Bruemmer F."/>
            <person name="Labrenz M."/>
            <person name="Spormann A.M."/>
            <person name="Op den Camp H."/>
            <person name="Overmann J."/>
            <person name="Amann R."/>
            <person name="Jetten M.S.M."/>
            <person name="Mascher T."/>
            <person name="Medema M.H."/>
            <person name="Devos D.P."/>
            <person name="Kaster A.-K."/>
            <person name="Ovreas L."/>
            <person name="Rohde M."/>
            <person name="Galperin M.Y."/>
            <person name="Jogler C."/>
        </authorList>
    </citation>
    <scope>NUCLEOTIDE SEQUENCE [LARGE SCALE GENOMIC DNA]</scope>
    <source>
        <strain evidence="2">Pan97</strain>
    </source>
</reference>